<gene>
    <name evidence="4" type="ORF">CONPUDRAFT_162612</name>
</gene>
<feature type="compositionally biased region" description="Low complexity" evidence="2">
    <location>
        <begin position="350"/>
        <end position="361"/>
    </location>
</feature>
<dbReference type="SMART" id="SM00066">
    <property type="entry name" value="GAL4"/>
    <property type="match status" value="1"/>
</dbReference>
<dbReference type="Gene3D" id="4.10.240.10">
    <property type="entry name" value="Zn(2)-C6 fungal-type DNA-binding domain"/>
    <property type="match status" value="1"/>
</dbReference>
<feature type="domain" description="Zn(2)-C6 fungal-type" evidence="3">
    <location>
        <begin position="34"/>
        <end position="73"/>
    </location>
</feature>
<feature type="region of interest" description="Disordered" evidence="2">
    <location>
        <begin position="348"/>
        <end position="372"/>
    </location>
</feature>
<evidence type="ECO:0000256" key="1">
    <source>
        <dbReference type="ARBA" id="ARBA00023242"/>
    </source>
</evidence>
<evidence type="ECO:0000313" key="4">
    <source>
        <dbReference type="EMBL" id="EIW85412.1"/>
    </source>
</evidence>
<accession>A0A5M3N1Z3</accession>
<feature type="region of interest" description="Disordered" evidence="2">
    <location>
        <begin position="722"/>
        <end position="742"/>
    </location>
</feature>
<dbReference type="OMA" id="FIDGWQI"/>
<protein>
    <recommendedName>
        <fullName evidence="3">Zn(2)-C6 fungal-type domain-containing protein</fullName>
    </recommendedName>
</protein>
<name>A0A5M3N1Z3_CONPW</name>
<dbReference type="InterPro" id="IPR001138">
    <property type="entry name" value="Zn2Cys6_DnaBD"/>
</dbReference>
<dbReference type="GeneID" id="19204745"/>
<dbReference type="AlphaFoldDB" id="A0A5M3N1Z3"/>
<keyword evidence="1" id="KW-0539">Nucleus</keyword>
<evidence type="ECO:0000259" key="3">
    <source>
        <dbReference type="PROSITE" id="PS50048"/>
    </source>
</evidence>
<evidence type="ECO:0000256" key="2">
    <source>
        <dbReference type="SAM" id="MobiDB-lite"/>
    </source>
</evidence>
<reference evidence="5" key="1">
    <citation type="journal article" date="2012" name="Science">
        <title>The Paleozoic origin of enzymatic lignin decomposition reconstructed from 31 fungal genomes.</title>
        <authorList>
            <person name="Floudas D."/>
            <person name="Binder M."/>
            <person name="Riley R."/>
            <person name="Barry K."/>
            <person name="Blanchette R.A."/>
            <person name="Henrissat B."/>
            <person name="Martinez A.T."/>
            <person name="Otillar R."/>
            <person name="Spatafora J.W."/>
            <person name="Yadav J.S."/>
            <person name="Aerts A."/>
            <person name="Benoit I."/>
            <person name="Boyd A."/>
            <person name="Carlson A."/>
            <person name="Copeland A."/>
            <person name="Coutinho P.M."/>
            <person name="de Vries R.P."/>
            <person name="Ferreira P."/>
            <person name="Findley K."/>
            <person name="Foster B."/>
            <person name="Gaskell J."/>
            <person name="Glotzer D."/>
            <person name="Gorecki P."/>
            <person name="Heitman J."/>
            <person name="Hesse C."/>
            <person name="Hori C."/>
            <person name="Igarashi K."/>
            <person name="Jurgens J.A."/>
            <person name="Kallen N."/>
            <person name="Kersten P."/>
            <person name="Kohler A."/>
            <person name="Kuees U."/>
            <person name="Kumar T.K.A."/>
            <person name="Kuo A."/>
            <person name="LaButti K."/>
            <person name="Larrondo L.F."/>
            <person name="Lindquist E."/>
            <person name="Ling A."/>
            <person name="Lombard V."/>
            <person name="Lucas S."/>
            <person name="Lundell T."/>
            <person name="Martin R."/>
            <person name="McLaughlin D.J."/>
            <person name="Morgenstern I."/>
            <person name="Morin E."/>
            <person name="Murat C."/>
            <person name="Nagy L.G."/>
            <person name="Nolan M."/>
            <person name="Ohm R.A."/>
            <person name="Patyshakuliyeva A."/>
            <person name="Rokas A."/>
            <person name="Ruiz-Duenas F.J."/>
            <person name="Sabat G."/>
            <person name="Salamov A."/>
            <person name="Samejima M."/>
            <person name="Schmutz J."/>
            <person name="Slot J.C."/>
            <person name="St John F."/>
            <person name="Stenlid J."/>
            <person name="Sun H."/>
            <person name="Sun S."/>
            <person name="Syed K."/>
            <person name="Tsang A."/>
            <person name="Wiebenga A."/>
            <person name="Young D."/>
            <person name="Pisabarro A."/>
            <person name="Eastwood D.C."/>
            <person name="Martin F."/>
            <person name="Cullen D."/>
            <person name="Grigoriev I.V."/>
            <person name="Hibbett D.S."/>
        </authorList>
    </citation>
    <scope>NUCLEOTIDE SEQUENCE [LARGE SCALE GENOMIC DNA]</scope>
    <source>
        <strain evidence="5">RWD-64-598 SS2</strain>
    </source>
</reference>
<dbReference type="InterPro" id="IPR050797">
    <property type="entry name" value="Carb_Metab_Trans_Reg"/>
</dbReference>
<dbReference type="PANTHER" id="PTHR31668">
    <property type="entry name" value="GLUCOSE TRANSPORT TRANSCRIPTION REGULATOR RGT1-RELATED-RELATED"/>
    <property type="match status" value="1"/>
</dbReference>
<keyword evidence="5" id="KW-1185">Reference proteome</keyword>
<comment type="caution">
    <text evidence="4">The sequence shown here is derived from an EMBL/GenBank/DDBJ whole genome shotgun (WGS) entry which is preliminary data.</text>
</comment>
<dbReference type="Proteomes" id="UP000053558">
    <property type="component" value="Unassembled WGS sequence"/>
</dbReference>
<dbReference type="CDD" id="cd00067">
    <property type="entry name" value="GAL4"/>
    <property type="match status" value="1"/>
</dbReference>
<dbReference type="SUPFAM" id="SSF57701">
    <property type="entry name" value="Zn2/Cys6 DNA-binding domain"/>
    <property type="match status" value="1"/>
</dbReference>
<proteinExistence type="predicted"/>
<feature type="region of interest" description="Disordered" evidence="2">
    <location>
        <begin position="1"/>
        <end position="31"/>
    </location>
</feature>
<organism evidence="4 5">
    <name type="scientific">Coniophora puteana (strain RWD-64-598)</name>
    <name type="common">Brown rot fungus</name>
    <dbReference type="NCBI Taxonomy" id="741705"/>
    <lineage>
        <taxon>Eukaryota</taxon>
        <taxon>Fungi</taxon>
        <taxon>Dikarya</taxon>
        <taxon>Basidiomycota</taxon>
        <taxon>Agaricomycotina</taxon>
        <taxon>Agaricomycetes</taxon>
        <taxon>Agaricomycetidae</taxon>
        <taxon>Boletales</taxon>
        <taxon>Coniophorineae</taxon>
        <taxon>Coniophoraceae</taxon>
        <taxon>Coniophora</taxon>
    </lineage>
</organism>
<feature type="compositionally biased region" description="Polar residues" evidence="2">
    <location>
        <begin position="1"/>
        <end position="15"/>
    </location>
</feature>
<dbReference type="GO" id="GO:0008270">
    <property type="term" value="F:zinc ion binding"/>
    <property type="evidence" value="ECO:0007669"/>
    <property type="project" value="InterPro"/>
</dbReference>
<dbReference type="GO" id="GO:0000981">
    <property type="term" value="F:DNA-binding transcription factor activity, RNA polymerase II-specific"/>
    <property type="evidence" value="ECO:0007669"/>
    <property type="project" value="InterPro"/>
</dbReference>
<feature type="compositionally biased region" description="Polar residues" evidence="2">
    <location>
        <begin position="362"/>
        <end position="372"/>
    </location>
</feature>
<evidence type="ECO:0000313" key="5">
    <source>
        <dbReference type="Proteomes" id="UP000053558"/>
    </source>
</evidence>
<dbReference type="EMBL" id="JH711574">
    <property type="protein sequence ID" value="EIW85412.1"/>
    <property type="molecule type" value="Genomic_DNA"/>
</dbReference>
<dbReference type="InterPro" id="IPR036864">
    <property type="entry name" value="Zn2-C6_fun-type_DNA-bd_sf"/>
</dbReference>
<dbReference type="Pfam" id="PF00172">
    <property type="entry name" value="Zn_clus"/>
    <property type="match status" value="1"/>
</dbReference>
<sequence length="833" mass="91831">MSPRASRNASSTPSAPYTKRATGQPKSSRQQFSACGACRMRRVRCDLKDVAMADPTSLPSCSNCKERGIKCVDEFAEVKAVKNLRRGRRLQQVEAVYGKVASDGPMSRSIATSSAVGIPSPINTSGPSVIPQLNLEFFRSPFFRRFNIQRPIIEPSEFTSRYFAHVEGTSSIGVEGEMIAMLLVIWAASFGVNECGIDVEEFEPPSPISPTHPATSQDDDSYRRVRAMRTDAMTREALRLIDIHGILRRPTWDGVRVLLLILPLTQGILSPMERIAMQEATLAQVHTLCFPPSPEAENAIPCEPLVRARVFWYANVQEAITQGLRDGRLVFDDDDLLAFQNSLPPQYAMSSPLSRPSSSHSGTLPGSPISQHISSMDHPRASLVFQITSHYFSHTLAVARICREIHVHLTGPRARRRCEGGVPVDQEALTRLWDEIEQSWEEFEQLRRSASSNMGDLVRGEDVERFVSSWQIFIFECLNVIRESLKKCILSLSPPGSPNFSEPRRSSSASSTYSYTVHLHSQAVRRCRIMLPRILAIVGRHLEVSTSGFFAYEAGLVCDGIFFAALILAQGDIENDGEILPKNEDGFSWDVEAEEGVDICLRALRQLGWAHAQSEMRQRTIHAVWGARMRRSQCNAQDPVHNQAARFTYSSSQNHDYLAVRPPMPTEYHQQVSLALVSAAGQSRPHLPPLSLGSSQGHVDSAPNTAVSDGSCAWPPYTPPTTAGSMTCQSSSSTSSGSPHVLPMPTLKHPQLGAPNLDTDTYGVEVNPFAYDVDDTIVSEPVLVQGPWSSPYSQGSSKAFFDPNVMFPTSNTVLTPPSTSAGTESCQQFTNFY</sequence>
<dbReference type="OrthoDB" id="3263880at2759"/>
<dbReference type="PROSITE" id="PS50048">
    <property type="entry name" value="ZN2_CY6_FUNGAL_2"/>
    <property type="match status" value="1"/>
</dbReference>
<dbReference type="KEGG" id="cput:CONPUDRAFT_162612"/>
<dbReference type="RefSeq" id="XP_007764906.1">
    <property type="nucleotide sequence ID" value="XM_007766716.1"/>
</dbReference>